<dbReference type="InterPro" id="IPR011008">
    <property type="entry name" value="Dimeric_a/b-barrel"/>
</dbReference>
<dbReference type="Gene3D" id="1.10.10.10">
    <property type="entry name" value="Winged helix-like DNA-binding domain superfamily/Winged helix DNA-binding domain"/>
    <property type="match status" value="2"/>
</dbReference>
<evidence type="ECO:0000313" key="5">
    <source>
        <dbReference type="EMBL" id="GAA1702164.1"/>
    </source>
</evidence>
<dbReference type="PRINTS" id="PR00033">
    <property type="entry name" value="HTHASNC"/>
</dbReference>
<dbReference type="SUPFAM" id="SSF54909">
    <property type="entry name" value="Dimeric alpha+beta barrel"/>
    <property type="match status" value="2"/>
</dbReference>
<evidence type="ECO:0000256" key="1">
    <source>
        <dbReference type="ARBA" id="ARBA00023015"/>
    </source>
</evidence>
<dbReference type="Gene3D" id="3.30.70.920">
    <property type="match status" value="1"/>
</dbReference>
<protein>
    <submittedName>
        <fullName evidence="5">Lrp/AsnC family transcriptional regulator</fullName>
    </submittedName>
</protein>
<evidence type="ECO:0000259" key="4">
    <source>
        <dbReference type="PROSITE" id="PS50956"/>
    </source>
</evidence>
<dbReference type="InterPro" id="IPR036388">
    <property type="entry name" value="WH-like_DNA-bd_sf"/>
</dbReference>
<dbReference type="InterPro" id="IPR019885">
    <property type="entry name" value="Tscrpt_reg_HTH_AsnC-type_CS"/>
</dbReference>
<dbReference type="EMBL" id="BAAANY010000025">
    <property type="protein sequence ID" value="GAA1702164.1"/>
    <property type="molecule type" value="Genomic_DNA"/>
</dbReference>
<comment type="caution">
    <text evidence="5">The sequence shown here is derived from an EMBL/GenBank/DDBJ whole genome shotgun (WGS) entry which is preliminary data.</text>
</comment>
<dbReference type="Pfam" id="PF01037">
    <property type="entry name" value="AsnC_trans_reg"/>
    <property type="match status" value="1"/>
</dbReference>
<dbReference type="Pfam" id="PF13404">
    <property type="entry name" value="HTH_AsnC-type"/>
    <property type="match status" value="2"/>
</dbReference>
<keyword evidence="2" id="KW-0238">DNA-binding</keyword>
<dbReference type="PANTHER" id="PTHR30154:SF34">
    <property type="entry name" value="TRANSCRIPTIONAL REGULATOR AZLB"/>
    <property type="match status" value="1"/>
</dbReference>
<dbReference type="SMART" id="SM00344">
    <property type="entry name" value="HTH_ASNC"/>
    <property type="match status" value="2"/>
</dbReference>
<sequence>MKSDAYDELDEQVLHALLIDGRAGFSAIAEVLGVSDQTVARRYRRLRESGVRVLGRVQPELVGQTVWFIRLRCTPDASMAIAASIARRSDTSYVKLTSGGTEIAFIVHAPNADELDALLLHKVPRTPRIVSVSAHNLLHIFYGGRLAWGGAPDALSAEQSIALQPASAVTDERTELDSTDKLLLTELRRDGRLSYRELAIAVGVSESSAKRRVELLRGTGVLFFDTEFDPKSLGFQISAMLWLTVAPSALAAVGKAVGAHREIAFAAATTGTSNLLAVAICRDGADFYRYLSETLGALEDIRHIESAPVMRTIKQLTYE</sequence>
<dbReference type="InterPro" id="IPR019887">
    <property type="entry name" value="Tscrpt_reg_AsnC/Lrp_C"/>
</dbReference>
<gene>
    <name evidence="5" type="ORF">GCM10009765_59550</name>
</gene>
<evidence type="ECO:0000313" key="6">
    <source>
        <dbReference type="Proteomes" id="UP001500618"/>
    </source>
</evidence>
<evidence type="ECO:0000256" key="3">
    <source>
        <dbReference type="ARBA" id="ARBA00023163"/>
    </source>
</evidence>
<evidence type="ECO:0000256" key="2">
    <source>
        <dbReference type="ARBA" id="ARBA00023125"/>
    </source>
</evidence>
<accession>A0ABN2ID10</accession>
<organism evidence="5 6">
    <name type="scientific">Fodinicola feengrottensis</name>
    <dbReference type="NCBI Taxonomy" id="435914"/>
    <lineage>
        <taxon>Bacteria</taxon>
        <taxon>Bacillati</taxon>
        <taxon>Actinomycetota</taxon>
        <taxon>Actinomycetes</taxon>
        <taxon>Mycobacteriales</taxon>
        <taxon>Fodinicola</taxon>
    </lineage>
</organism>
<reference evidence="5 6" key="1">
    <citation type="journal article" date="2019" name="Int. J. Syst. Evol. Microbiol.">
        <title>The Global Catalogue of Microorganisms (GCM) 10K type strain sequencing project: providing services to taxonomists for standard genome sequencing and annotation.</title>
        <authorList>
            <consortium name="The Broad Institute Genomics Platform"/>
            <consortium name="The Broad Institute Genome Sequencing Center for Infectious Disease"/>
            <person name="Wu L."/>
            <person name="Ma J."/>
        </authorList>
    </citation>
    <scope>NUCLEOTIDE SEQUENCE [LARGE SCALE GENOMIC DNA]</scope>
    <source>
        <strain evidence="5 6">JCM 14718</strain>
    </source>
</reference>
<dbReference type="SUPFAM" id="SSF46785">
    <property type="entry name" value="Winged helix' DNA-binding domain"/>
    <property type="match status" value="2"/>
</dbReference>
<feature type="domain" description="HTH asnC-type" evidence="4">
    <location>
        <begin position="176"/>
        <end position="236"/>
    </location>
</feature>
<dbReference type="Proteomes" id="UP001500618">
    <property type="component" value="Unassembled WGS sequence"/>
</dbReference>
<keyword evidence="1" id="KW-0805">Transcription regulation</keyword>
<dbReference type="InterPro" id="IPR000485">
    <property type="entry name" value="AsnC-type_HTH_dom"/>
</dbReference>
<dbReference type="PROSITE" id="PS50956">
    <property type="entry name" value="HTH_ASNC_2"/>
    <property type="match status" value="2"/>
</dbReference>
<dbReference type="PROSITE" id="PS00519">
    <property type="entry name" value="HTH_ASNC_1"/>
    <property type="match status" value="1"/>
</dbReference>
<keyword evidence="6" id="KW-1185">Reference proteome</keyword>
<feature type="domain" description="HTH asnC-type" evidence="4">
    <location>
        <begin position="6"/>
        <end position="51"/>
    </location>
</feature>
<dbReference type="PANTHER" id="PTHR30154">
    <property type="entry name" value="LEUCINE-RESPONSIVE REGULATORY PROTEIN"/>
    <property type="match status" value="1"/>
</dbReference>
<dbReference type="InterPro" id="IPR036390">
    <property type="entry name" value="WH_DNA-bd_sf"/>
</dbReference>
<keyword evidence="3" id="KW-0804">Transcription</keyword>
<proteinExistence type="predicted"/>
<dbReference type="InterPro" id="IPR019888">
    <property type="entry name" value="Tscrpt_reg_AsnC-like"/>
</dbReference>
<name>A0ABN2ID10_9ACTN</name>
<dbReference type="RefSeq" id="WP_344313600.1">
    <property type="nucleotide sequence ID" value="NZ_BAAANY010000025.1"/>
</dbReference>